<dbReference type="OrthoDB" id="10257314at2759"/>
<keyword evidence="3" id="KW-0479">Metal-binding</keyword>
<dbReference type="InterPro" id="IPR003819">
    <property type="entry name" value="TauD/TfdA-like"/>
</dbReference>
<dbReference type="Proteomes" id="UP000298138">
    <property type="component" value="Unassembled WGS sequence"/>
</dbReference>
<dbReference type="PANTHER" id="PTHR30468">
    <property type="entry name" value="ALPHA-KETOGLUTARATE-DEPENDENT SULFONATE DIOXYGENASE"/>
    <property type="match status" value="1"/>
</dbReference>
<evidence type="ECO:0000256" key="1">
    <source>
        <dbReference type="ARBA" id="ARBA00001954"/>
    </source>
</evidence>
<sequence length="392" mass="43172">MAPSVVSIGGVAVPSADETAYKVVERGHLEYNADNELKGFGKFGQASYPHYLPTWKLTGPKENGGVYYPLSPYSHTERGLSADPSFPNLLPKGIAKLENLTPKLGTEVSGIQLSSLSDAGKDELALFVAQRGVVAFRDQDFADLPIEKALEFGGYFGRHHIHPSSGQPEGFPEVHLVHVSAGEGKEAGVFATRTSSVAWHSDVTYEHQPPGTTFLYSLDIPVDEHNLYSGGDTAFGDMVEAYNRLSEPFKQLLHGLKASHSAHEQATASRVRGGIVRREPITSIHPIVRTHPATGQKALFVNPQFTRAIVGFKHEESEALLNFLYNHIATSIDLQTRVKWKPRTVVVWDNRRTIHSALRDWSNGARRHIARITPQAEAPYETPYVAPAEKKN</sequence>
<dbReference type="GO" id="GO:0005737">
    <property type="term" value="C:cytoplasm"/>
    <property type="evidence" value="ECO:0007669"/>
    <property type="project" value="TreeGrafter"/>
</dbReference>
<comment type="similarity">
    <text evidence="2">Belongs to the TfdA dioxygenase family.</text>
</comment>
<keyword evidence="4" id="KW-0223">Dioxygenase</keyword>
<dbReference type="AlphaFoldDB" id="A0A4S2MJX6"/>
<dbReference type="PANTHER" id="PTHR30468:SF28">
    <property type="entry name" value="ALPHA-KETOGLUTARATE-DEPENDENT TAURINE DIOXYGENASE (AFU_ORTHOLOGUE AFUA_8G02210)-RELATED"/>
    <property type="match status" value="1"/>
</dbReference>
<dbReference type="InParanoid" id="A0A4S2MJX6"/>
<accession>A0A4S2MJX6</accession>
<dbReference type="STRING" id="341454.A0A4S2MJX6"/>
<organism evidence="8 9">
    <name type="scientific">Ascodesmis nigricans</name>
    <dbReference type="NCBI Taxonomy" id="341454"/>
    <lineage>
        <taxon>Eukaryota</taxon>
        <taxon>Fungi</taxon>
        <taxon>Dikarya</taxon>
        <taxon>Ascomycota</taxon>
        <taxon>Pezizomycotina</taxon>
        <taxon>Pezizomycetes</taxon>
        <taxon>Pezizales</taxon>
        <taxon>Ascodesmidaceae</taxon>
        <taxon>Ascodesmis</taxon>
    </lineage>
</organism>
<evidence type="ECO:0000313" key="9">
    <source>
        <dbReference type="Proteomes" id="UP000298138"/>
    </source>
</evidence>
<gene>
    <name evidence="8" type="ORF">EX30DRAFT_360159</name>
</gene>
<dbReference type="FunFam" id="3.60.130.10:FF:000003">
    <property type="entry name" value="Alpha-ketoglutarate-dependent taurine dioxygenase"/>
    <property type="match status" value="1"/>
</dbReference>
<evidence type="ECO:0000256" key="3">
    <source>
        <dbReference type="ARBA" id="ARBA00022723"/>
    </source>
</evidence>
<reference evidence="8 9" key="1">
    <citation type="submission" date="2019-04" db="EMBL/GenBank/DDBJ databases">
        <title>Comparative genomics and transcriptomics to analyze fruiting body development in filamentous ascomycetes.</title>
        <authorList>
            <consortium name="DOE Joint Genome Institute"/>
            <person name="Lutkenhaus R."/>
            <person name="Traeger S."/>
            <person name="Breuer J."/>
            <person name="Kuo A."/>
            <person name="Lipzen A."/>
            <person name="Pangilinan J."/>
            <person name="Dilworth D."/>
            <person name="Sandor L."/>
            <person name="Poggeler S."/>
            <person name="Barry K."/>
            <person name="Grigoriev I.V."/>
            <person name="Nowrousian M."/>
        </authorList>
    </citation>
    <scope>NUCLEOTIDE SEQUENCE [LARGE SCALE GENOMIC DNA]</scope>
    <source>
        <strain evidence="8 9">CBS 389.68</strain>
    </source>
</reference>
<dbReference type="Pfam" id="PF02668">
    <property type="entry name" value="TauD"/>
    <property type="match status" value="1"/>
</dbReference>
<protein>
    <submittedName>
        <fullName evidence="8">TauD-domain-containing protein</fullName>
    </submittedName>
</protein>
<dbReference type="GO" id="GO:0016706">
    <property type="term" value="F:2-oxoglutarate-dependent dioxygenase activity"/>
    <property type="evidence" value="ECO:0007669"/>
    <property type="project" value="TreeGrafter"/>
</dbReference>
<evidence type="ECO:0000256" key="6">
    <source>
        <dbReference type="ARBA" id="ARBA00023004"/>
    </source>
</evidence>
<dbReference type="SUPFAM" id="SSF51197">
    <property type="entry name" value="Clavaminate synthase-like"/>
    <property type="match status" value="1"/>
</dbReference>
<comment type="cofactor">
    <cofactor evidence="1">
        <name>Fe(2+)</name>
        <dbReference type="ChEBI" id="CHEBI:29033"/>
    </cofactor>
</comment>
<evidence type="ECO:0000256" key="5">
    <source>
        <dbReference type="ARBA" id="ARBA00023002"/>
    </source>
</evidence>
<keyword evidence="9" id="KW-1185">Reference proteome</keyword>
<dbReference type="Gene3D" id="3.60.130.10">
    <property type="entry name" value="Clavaminate synthase-like"/>
    <property type="match status" value="1"/>
</dbReference>
<dbReference type="InterPro" id="IPR042098">
    <property type="entry name" value="TauD-like_sf"/>
</dbReference>
<evidence type="ECO:0000313" key="8">
    <source>
        <dbReference type="EMBL" id="TGZ77286.1"/>
    </source>
</evidence>
<proteinExistence type="inferred from homology"/>
<dbReference type="GO" id="GO:0046872">
    <property type="term" value="F:metal ion binding"/>
    <property type="evidence" value="ECO:0007669"/>
    <property type="project" value="UniProtKB-KW"/>
</dbReference>
<dbReference type="InterPro" id="IPR051323">
    <property type="entry name" value="AtsK-like"/>
</dbReference>
<name>A0A4S2MJX6_9PEZI</name>
<dbReference type="FunCoup" id="A0A4S2MJX6">
    <property type="interactions" value="4"/>
</dbReference>
<feature type="domain" description="TauD/TfdA-like" evidence="7">
    <location>
        <begin position="98"/>
        <end position="373"/>
    </location>
</feature>
<keyword evidence="5" id="KW-0560">Oxidoreductase</keyword>
<evidence type="ECO:0000256" key="4">
    <source>
        <dbReference type="ARBA" id="ARBA00022964"/>
    </source>
</evidence>
<keyword evidence="6" id="KW-0408">Iron</keyword>
<dbReference type="EMBL" id="ML220155">
    <property type="protein sequence ID" value="TGZ77286.1"/>
    <property type="molecule type" value="Genomic_DNA"/>
</dbReference>
<evidence type="ECO:0000256" key="2">
    <source>
        <dbReference type="ARBA" id="ARBA00005896"/>
    </source>
</evidence>
<evidence type="ECO:0000259" key="7">
    <source>
        <dbReference type="Pfam" id="PF02668"/>
    </source>
</evidence>